<evidence type="ECO:0008006" key="4">
    <source>
        <dbReference type="Google" id="ProtNLM"/>
    </source>
</evidence>
<proteinExistence type="predicted"/>
<dbReference type="RefSeq" id="WP_068768772.1">
    <property type="nucleotide sequence ID" value="NZ_CP109796.1"/>
</dbReference>
<sequence length="338" mass="37582">MKTKLLILACVLAAPGVITRHATAADGIAPDAAYEQMVDGRIAVNYYNEYLQEIVVDARSYLVKGLADAMGHLDEFVAKGDYGHGGPVFSSNWRNAKDILSLPTRVPDWYAAADLKLFKNGIDQIRKDTDETLKLCEDLQKYLQYNGGWKNDKCQKYTDARPRLQTLLASLQKNTDALDRRALEMALAGEKLYWAQDKALGYFVATMKADTDTAAALETLVQNPELQKEGNTAAAATLPKAEKLLETLKASLAKNANLVTPMLGDSLKNNKERFYNQWLKDFIESAEKYIMPGLKKGVLKADESERLHGAGDNLGRHYDDCIATYTYNGGIAIKYKRL</sequence>
<evidence type="ECO:0000313" key="2">
    <source>
        <dbReference type="EMBL" id="OAM91504.1"/>
    </source>
</evidence>
<dbReference type="EMBL" id="LRRQ01000025">
    <property type="protein sequence ID" value="OAM91504.1"/>
    <property type="molecule type" value="Genomic_DNA"/>
</dbReference>
<feature type="signal peptide" evidence="1">
    <location>
        <begin position="1"/>
        <end position="24"/>
    </location>
</feature>
<reference evidence="2 3" key="1">
    <citation type="submission" date="2016-01" db="EMBL/GenBank/DDBJ databases">
        <title>High potential of lignocellulose degradation of a new Verrucomicrobia species.</title>
        <authorList>
            <person name="Wang Y."/>
            <person name="Shi Y."/>
            <person name="Qiu Z."/>
            <person name="Liu S."/>
            <person name="Yang H."/>
        </authorList>
    </citation>
    <scope>NUCLEOTIDE SEQUENCE [LARGE SCALE GENOMIC DNA]</scope>
    <source>
        <strain evidence="2 3">TSB47</strain>
    </source>
</reference>
<evidence type="ECO:0000313" key="3">
    <source>
        <dbReference type="Proteomes" id="UP000078486"/>
    </source>
</evidence>
<feature type="chain" id="PRO_5008089279" description="Imelysin-like domain-containing protein" evidence="1">
    <location>
        <begin position="25"/>
        <end position="338"/>
    </location>
</feature>
<keyword evidence="1" id="KW-0732">Signal</keyword>
<gene>
    <name evidence="2" type="ORF">AW736_02885</name>
</gene>
<keyword evidence="3" id="KW-1185">Reference proteome</keyword>
<accession>A0A178INP2</accession>
<organism evidence="2 3">
    <name type="scientific">Termitidicoccus mucosus</name>
    <dbReference type="NCBI Taxonomy" id="1184151"/>
    <lineage>
        <taxon>Bacteria</taxon>
        <taxon>Pseudomonadati</taxon>
        <taxon>Verrucomicrobiota</taxon>
        <taxon>Opitutia</taxon>
        <taxon>Opitutales</taxon>
        <taxon>Opitutaceae</taxon>
        <taxon>Termitidicoccus</taxon>
    </lineage>
</organism>
<dbReference type="Proteomes" id="UP000078486">
    <property type="component" value="Unassembled WGS sequence"/>
</dbReference>
<evidence type="ECO:0000256" key="1">
    <source>
        <dbReference type="SAM" id="SignalP"/>
    </source>
</evidence>
<dbReference type="AlphaFoldDB" id="A0A178INP2"/>
<protein>
    <recommendedName>
        <fullName evidence="4">Imelysin-like domain-containing protein</fullName>
    </recommendedName>
</protein>
<name>A0A178INP2_9BACT</name>
<comment type="caution">
    <text evidence="2">The sequence shown here is derived from an EMBL/GenBank/DDBJ whole genome shotgun (WGS) entry which is preliminary data.</text>
</comment>